<reference evidence="2 3" key="1">
    <citation type="submission" date="2019-06" db="EMBL/GenBank/DDBJ databases">
        <title>Genome sequence of Litorilinea aerophila BAA-2444.</title>
        <authorList>
            <person name="Maclea K.S."/>
            <person name="Maurais E.G."/>
            <person name="Iannazzi L.C."/>
        </authorList>
    </citation>
    <scope>NUCLEOTIDE SEQUENCE [LARGE SCALE GENOMIC DNA]</scope>
    <source>
        <strain evidence="2 3">ATCC BAA-2444</strain>
    </source>
</reference>
<keyword evidence="3" id="KW-1185">Reference proteome</keyword>
<evidence type="ECO:0000313" key="3">
    <source>
        <dbReference type="Proteomes" id="UP000317371"/>
    </source>
</evidence>
<comment type="caution">
    <text evidence="2">The sequence shown here is derived from an EMBL/GenBank/DDBJ whole genome shotgun (WGS) entry which is preliminary data.</text>
</comment>
<organism evidence="2 3">
    <name type="scientific">Litorilinea aerophila</name>
    <dbReference type="NCBI Taxonomy" id="1204385"/>
    <lineage>
        <taxon>Bacteria</taxon>
        <taxon>Bacillati</taxon>
        <taxon>Chloroflexota</taxon>
        <taxon>Caldilineae</taxon>
        <taxon>Caldilineales</taxon>
        <taxon>Caldilineaceae</taxon>
        <taxon>Litorilinea</taxon>
    </lineage>
</organism>
<name>A0A540VGX5_9CHLR</name>
<gene>
    <name evidence="2" type="ORF">FKZ61_12325</name>
</gene>
<evidence type="ECO:0000313" key="2">
    <source>
        <dbReference type="EMBL" id="TQE95383.1"/>
    </source>
</evidence>
<proteinExistence type="predicted"/>
<dbReference type="Proteomes" id="UP000317371">
    <property type="component" value="Unassembled WGS sequence"/>
</dbReference>
<feature type="region of interest" description="Disordered" evidence="1">
    <location>
        <begin position="104"/>
        <end position="176"/>
    </location>
</feature>
<dbReference type="InParanoid" id="A0A540VGX5"/>
<sequence>MTTQRDIASFLVRFTQDRWSDPQHGPQVRWRGYICHVQDGLESRFTDMVDAVLFIQHTLLKLTLRATASEDSAHQEKLLQESLQRWEELATHYRDALTEVIHQLMGTPPSSDPLEAEDMGPPDASSQKTPAHPHREAGHAHGRPHPAPHPAPSPLPPAGHPARNPSALSHDDAESHVARLQAELCALQARVRLLEENLAHQAAKRAASPDTGQE</sequence>
<dbReference type="AlphaFoldDB" id="A0A540VGX5"/>
<protein>
    <submittedName>
        <fullName evidence="2">Uncharacterized protein</fullName>
    </submittedName>
</protein>
<feature type="compositionally biased region" description="Pro residues" evidence="1">
    <location>
        <begin position="147"/>
        <end position="159"/>
    </location>
</feature>
<accession>A0A540VGX5</accession>
<dbReference type="EMBL" id="VIGC01000014">
    <property type="protein sequence ID" value="TQE95383.1"/>
    <property type="molecule type" value="Genomic_DNA"/>
</dbReference>
<dbReference type="RefSeq" id="WP_141610439.1">
    <property type="nucleotide sequence ID" value="NZ_VIGC02000014.1"/>
</dbReference>
<evidence type="ECO:0000256" key="1">
    <source>
        <dbReference type="SAM" id="MobiDB-lite"/>
    </source>
</evidence>
<dbReference type="OrthoDB" id="1201072at2"/>